<dbReference type="InParanoid" id="A0A0D0E660"/>
<organism evidence="1 2">
    <name type="scientific">Paxillus rubicundulus Ve08.2h10</name>
    <dbReference type="NCBI Taxonomy" id="930991"/>
    <lineage>
        <taxon>Eukaryota</taxon>
        <taxon>Fungi</taxon>
        <taxon>Dikarya</taxon>
        <taxon>Basidiomycota</taxon>
        <taxon>Agaricomycotina</taxon>
        <taxon>Agaricomycetes</taxon>
        <taxon>Agaricomycetidae</taxon>
        <taxon>Boletales</taxon>
        <taxon>Paxilineae</taxon>
        <taxon>Paxillaceae</taxon>
        <taxon>Paxillus</taxon>
    </lineage>
</organism>
<accession>A0A0D0E660</accession>
<feature type="non-terminal residue" evidence="1">
    <location>
        <position position="58"/>
    </location>
</feature>
<evidence type="ECO:0000313" key="1">
    <source>
        <dbReference type="EMBL" id="KIK96924.1"/>
    </source>
</evidence>
<dbReference type="Proteomes" id="UP000054538">
    <property type="component" value="Unassembled WGS sequence"/>
</dbReference>
<sequence length="58" mass="6729">MFSLTTTSSKTCSELVFLEARWLTYNGRKAGDDYSMSAEHSLRKYRTEDVAEEKMELD</sequence>
<keyword evidence="2" id="KW-1185">Reference proteome</keyword>
<gene>
    <name evidence="1" type="ORF">PAXRUDRAFT_825454</name>
</gene>
<dbReference type="HOGENOM" id="CLU_2984589_0_0_1"/>
<proteinExistence type="predicted"/>
<dbReference type="AlphaFoldDB" id="A0A0D0E660"/>
<reference evidence="2" key="2">
    <citation type="submission" date="2015-01" db="EMBL/GenBank/DDBJ databases">
        <title>Evolutionary Origins and Diversification of the Mycorrhizal Mutualists.</title>
        <authorList>
            <consortium name="DOE Joint Genome Institute"/>
            <consortium name="Mycorrhizal Genomics Consortium"/>
            <person name="Kohler A."/>
            <person name="Kuo A."/>
            <person name="Nagy L.G."/>
            <person name="Floudas D."/>
            <person name="Copeland A."/>
            <person name="Barry K.W."/>
            <person name="Cichocki N."/>
            <person name="Veneault-Fourrey C."/>
            <person name="LaButti K."/>
            <person name="Lindquist E.A."/>
            <person name="Lipzen A."/>
            <person name="Lundell T."/>
            <person name="Morin E."/>
            <person name="Murat C."/>
            <person name="Riley R."/>
            <person name="Ohm R."/>
            <person name="Sun H."/>
            <person name="Tunlid A."/>
            <person name="Henrissat B."/>
            <person name="Grigoriev I.V."/>
            <person name="Hibbett D.S."/>
            <person name="Martin F."/>
        </authorList>
    </citation>
    <scope>NUCLEOTIDE SEQUENCE [LARGE SCALE GENOMIC DNA]</scope>
    <source>
        <strain evidence="2">Ve08.2h10</strain>
    </source>
</reference>
<dbReference type="EMBL" id="KN824960">
    <property type="protein sequence ID" value="KIK96924.1"/>
    <property type="molecule type" value="Genomic_DNA"/>
</dbReference>
<name>A0A0D0E660_9AGAM</name>
<protein>
    <submittedName>
        <fullName evidence="1">Uncharacterized protein</fullName>
    </submittedName>
</protein>
<evidence type="ECO:0000313" key="2">
    <source>
        <dbReference type="Proteomes" id="UP000054538"/>
    </source>
</evidence>
<reference evidence="1 2" key="1">
    <citation type="submission" date="2014-04" db="EMBL/GenBank/DDBJ databases">
        <authorList>
            <consortium name="DOE Joint Genome Institute"/>
            <person name="Kuo A."/>
            <person name="Kohler A."/>
            <person name="Jargeat P."/>
            <person name="Nagy L.G."/>
            <person name="Floudas D."/>
            <person name="Copeland A."/>
            <person name="Barry K.W."/>
            <person name="Cichocki N."/>
            <person name="Veneault-Fourrey C."/>
            <person name="LaButti K."/>
            <person name="Lindquist E.A."/>
            <person name="Lipzen A."/>
            <person name="Lundell T."/>
            <person name="Morin E."/>
            <person name="Murat C."/>
            <person name="Sun H."/>
            <person name="Tunlid A."/>
            <person name="Henrissat B."/>
            <person name="Grigoriev I.V."/>
            <person name="Hibbett D.S."/>
            <person name="Martin F."/>
            <person name="Nordberg H.P."/>
            <person name="Cantor M.N."/>
            <person name="Hua S.X."/>
        </authorList>
    </citation>
    <scope>NUCLEOTIDE SEQUENCE [LARGE SCALE GENOMIC DNA]</scope>
    <source>
        <strain evidence="1 2">Ve08.2h10</strain>
    </source>
</reference>